<keyword evidence="1" id="KW-1133">Transmembrane helix</keyword>
<comment type="caution">
    <text evidence="2">The sequence shown here is derived from an EMBL/GenBank/DDBJ whole genome shotgun (WGS) entry which is preliminary data.</text>
</comment>
<evidence type="ECO:0000313" key="2">
    <source>
        <dbReference type="EMBL" id="KGM02363.1"/>
    </source>
</evidence>
<gene>
    <name evidence="2" type="ORF">Q760_13855</name>
</gene>
<feature type="transmembrane region" description="Helical" evidence="1">
    <location>
        <begin position="138"/>
        <end position="158"/>
    </location>
</feature>
<dbReference type="STRING" id="1408250.Q760_13855"/>
<sequence>MDAHGVALVVATLCTGLVAGLFSTFAHAVMPGLSRSTDTVFVAGFQAIDRAISNPWQALGFLGAPLATALAAGLHLAEGGGPELGWTLSALGLYGAMVAITFRVHLPLNRQIQAAGDPERHADVAGVRRAFEQRWVRWNVVRAVLSTAAFGCLVWALVLHGAA</sequence>
<proteinExistence type="predicted"/>
<evidence type="ECO:0000256" key="1">
    <source>
        <dbReference type="SAM" id="Phobius"/>
    </source>
</evidence>
<dbReference type="Pfam" id="PF08592">
    <property type="entry name" value="Anthrone_oxy"/>
    <property type="match status" value="1"/>
</dbReference>
<keyword evidence="3" id="KW-1185">Reference proteome</keyword>
<organism evidence="2 3">
    <name type="scientific">Cellulomonas cellasea DSM 20118</name>
    <dbReference type="NCBI Taxonomy" id="1408250"/>
    <lineage>
        <taxon>Bacteria</taxon>
        <taxon>Bacillati</taxon>
        <taxon>Actinomycetota</taxon>
        <taxon>Actinomycetes</taxon>
        <taxon>Micrococcales</taxon>
        <taxon>Cellulomonadaceae</taxon>
        <taxon>Cellulomonas</taxon>
    </lineage>
</organism>
<protein>
    <recommendedName>
        <fullName evidence="4">DUF1772 domain-containing protein</fullName>
    </recommendedName>
</protein>
<dbReference type="RefSeq" id="WP_034628920.1">
    <property type="nucleotide sequence ID" value="NZ_AXNT01000050.1"/>
</dbReference>
<feature type="transmembrane region" description="Helical" evidence="1">
    <location>
        <begin position="83"/>
        <end position="102"/>
    </location>
</feature>
<evidence type="ECO:0000313" key="3">
    <source>
        <dbReference type="Proteomes" id="UP000029833"/>
    </source>
</evidence>
<name>A0A0A0B815_9CELL</name>
<dbReference type="Proteomes" id="UP000029833">
    <property type="component" value="Unassembled WGS sequence"/>
</dbReference>
<dbReference type="EMBL" id="AXNT01000050">
    <property type="protein sequence ID" value="KGM02363.1"/>
    <property type="molecule type" value="Genomic_DNA"/>
</dbReference>
<keyword evidence="1" id="KW-0472">Membrane</keyword>
<keyword evidence="1" id="KW-0812">Transmembrane</keyword>
<reference evidence="2 3" key="1">
    <citation type="submission" date="2013-10" db="EMBL/GenBank/DDBJ databases">
        <authorList>
            <person name="Wang G."/>
            <person name="Zhuang W."/>
        </authorList>
    </citation>
    <scope>NUCLEOTIDE SEQUENCE [LARGE SCALE GENOMIC DNA]</scope>
    <source>
        <strain evidence="2 3">DSM 20118</strain>
    </source>
</reference>
<dbReference type="InterPro" id="IPR013901">
    <property type="entry name" value="Anthrone_oxy"/>
</dbReference>
<evidence type="ECO:0008006" key="4">
    <source>
        <dbReference type="Google" id="ProtNLM"/>
    </source>
</evidence>
<feature type="transmembrane region" description="Helical" evidence="1">
    <location>
        <begin position="6"/>
        <end position="26"/>
    </location>
</feature>
<dbReference type="AlphaFoldDB" id="A0A0A0B815"/>
<accession>A0A0A0B815</accession>